<feature type="compositionally biased region" description="Low complexity" evidence="1">
    <location>
        <begin position="301"/>
        <end position="316"/>
    </location>
</feature>
<feature type="compositionally biased region" description="Low complexity" evidence="1">
    <location>
        <begin position="326"/>
        <end position="341"/>
    </location>
</feature>
<keyword evidence="4" id="KW-1185">Reference proteome</keyword>
<feature type="region of interest" description="Disordered" evidence="1">
    <location>
        <begin position="1"/>
        <end position="352"/>
    </location>
</feature>
<keyword evidence="2" id="KW-0472">Membrane</keyword>
<evidence type="ECO:0000313" key="3">
    <source>
        <dbReference type="EMBL" id="MFC4033648.1"/>
    </source>
</evidence>
<proteinExistence type="predicted"/>
<feature type="compositionally biased region" description="Gly residues" evidence="1">
    <location>
        <begin position="84"/>
        <end position="105"/>
    </location>
</feature>
<dbReference type="EMBL" id="JBHSBB010000013">
    <property type="protein sequence ID" value="MFC4033648.1"/>
    <property type="molecule type" value="Genomic_DNA"/>
</dbReference>
<gene>
    <name evidence="3" type="ORF">ACFO3J_19480</name>
</gene>
<dbReference type="RefSeq" id="WP_386430729.1">
    <property type="nucleotide sequence ID" value="NZ_JBHSBB010000013.1"/>
</dbReference>
<evidence type="ECO:0000256" key="2">
    <source>
        <dbReference type="SAM" id="Phobius"/>
    </source>
</evidence>
<feature type="transmembrane region" description="Helical" evidence="2">
    <location>
        <begin position="358"/>
        <end position="378"/>
    </location>
</feature>
<feature type="compositionally biased region" description="Low complexity" evidence="1">
    <location>
        <begin position="157"/>
        <end position="170"/>
    </location>
</feature>
<name>A0ABV8HNS1_9ACTN</name>
<feature type="compositionally biased region" description="Basic and acidic residues" evidence="1">
    <location>
        <begin position="275"/>
        <end position="284"/>
    </location>
</feature>
<protein>
    <submittedName>
        <fullName evidence="3">Uncharacterized protein</fullName>
    </submittedName>
</protein>
<feature type="compositionally biased region" description="Low complexity" evidence="1">
    <location>
        <begin position="69"/>
        <end position="83"/>
    </location>
</feature>
<feature type="region of interest" description="Disordered" evidence="1">
    <location>
        <begin position="518"/>
        <end position="543"/>
    </location>
</feature>
<feature type="compositionally biased region" description="Pro residues" evidence="1">
    <location>
        <begin position="138"/>
        <end position="147"/>
    </location>
</feature>
<sequence>MHSSGRGEESPEAYRGVGHPPGQNQPLTYGEQIQPAGGSPWGSPGPGAGSLPEPADATQMLPPYPAGMPAPGSGPGSAQAGADGQDGGHGTGHGNGHGNGHGGPGSPAQVPIADATQMLPPYPGDDPSVARHGGGSVPPLPPIPPHTPAQAQHSGHQPQHAQPPVAPAEATQAMPLSLFQDDQPYEQRSFDDQQYGGQAPQQGYEQASYDQQQSYDGGYEQQQYGQQDPQQGQQSQPGQPQYGGGQEYGSPEYGGQEYGGGYEDPSSGPTPSPQHDSDYDHLFRTDVPSPPPIRQRIVGSPGQQQAGQPGQQPYGQGAPGGPGQQPPYGQQAGPYEPAYGYDEGDGGQGGGRRMSPKVLIGIAVAVLVVGGIVVGGMLGGGSGGDSSPTATGNTASTGPSSSTSASGPAAGGADDDAVKQQAQALDALLKTSGNSRSAVVGAVASVRECKALSQSAADLRQAATQRAGLVTQLRTLAVDKLPDHAELTAALTQAWQASAAADGHYAKWADEADSQHKVCKGGHAQNTSETNAGDRASSTATTQKKHAVKLWNSIAEKYGLTQRTYSQL</sequence>
<comment type="caution">
    <text evidence="3">The sequence shown here is derived from an EMBL/GenBank/DDBJ whole genome shotgun (WGS) entry which is preliminary data.</text>
</comment>
<feature type="region of interest" description="Disordered" evidence="1">
    <location>
        <begin position="382"/>
        <end position="417"/>
    </location>
</feature>
<evidence type="ECO:0000313" key="4">
    <source>
        <dbReference type="Proteomes" id="UP001595765"/>
    </source>
</evidence>
<reference evidence="4" key="1">
    <citation type="journal article" date="2019" name="Int. J. Syst. Evol. Microbiol.">
        <title>The Global Catalogue of Microorganisms (GCM) 10K type strain sequencing project: providing services to taxonomists for standard genome sequencing and annotation.</title>
        <authorList>
            <consortium name="The Broad Institute Genomics Platform"/>
            <consortium name="The Broad Institute Genome Sequencing Center for Infectious Disease"/>
            <person name="Wu L."/>
            <person name="Ma J."/>
        </authorList>
    </citation>
    <scope>NUCLEOTIDE SEQUENCE [LARGE SCALE GENOMIC DNA]</scope>
    <source>
        <strain evidence="4">CGMCC 4.7237</strain>
    </source>
</reference>
<keyword evidence="2" id="KW-0812">Transmembrane</keyword>
<feature type="compositionally biased region" description="Polar residues" evidence="1">
    <location>
        <begin position="524"/>
        <end position="542"/>
    </location>
</feature>
<dbReference type="Proteomes" id="UP001595765">
    <property type="component" value="Unassembled WGS sequence"/>
</dbReference>
<feature type="compositionally biased region" description="Low complexity" evidence="1">
    <location>
        <begin position="193"/>
        <end position="240"/>
    </location>
</feature>
<accession>A0ABV8HNS1</accession>
<feature type="compositionally biased region" description="Low complexity" evidence="1">
    <location>
        <begin position="386"/>
        <end position="412"/>
    </location>
</feature>
<evidence type="ECO:0000256" key="1">
    <source>
        <dbReference type="SAM" id="MobiDB-lite"/>
    </source>
</evidence>
<keyword evidence="2" id="KW-1133">Transmembrane helix</keyword>
<organism evidence="3 4">
    <name type="scientific">Streptomyces polygonati</name>
    <dbReference type="NCBI Taxonomy" id="1617087"/>
    <lineage>
        <taxon>Bacteria</taxon>
        <taxon>Bacillati</taxon>
        <taxon>Actinomycetota</taxon>
        <taxon>Actinomycetes</taxon>
        <taxon>Kitasatosporales</taxon>
        <taxon>Streptomycetaceae</taxon>
        <taxon>Streptomyces</taxon>
    </lineage>
</organism>